<dbReference type="STRING" id="151549.A0A4C1SMH8"/>
<sequence length="503" mass="58812">MIRATIKGTYLKKNRRLQAASPPYVNINNNAELMENLKKNIDRREEKELSTSIQVRYCNFVNILKTEAQKVYLNNKVILSTETTELLNERKLLLQTKNKEKRKEIAEISKKINENIRKDRKRKRLKTFQYHIKKTGGVKKALKELESKKNWMPNMRNEQGKCTKKKIEILNTATEYYKNLYQSKLNKPIISSINDTQDSKPVPLILKEETERAIMTQKLGKAPGPDNITNELLRTSMSVTVPKLTNLFNEIIKRESMPEHWTKSTIVLLHKKGDKGDIGSYRPISLMSNKYKVFSKILLFRLSNTLEENQPKEQAGFRSNFSTIDHIHVLRQLLQKYREYNKVYYLGFVDFHKAFDSLEHQYMWESLKRQGVHTKYIRLLKIIYEKSTVRIKLERTGEEFSIERGVRQGDPTSPKLFSAVLAMIFRRLSWERFGLNVNYENLSHLRFADDLVLFSECPKALEKMLQQLSDESANAGLSVNGKKTKIMSNSQSEEPIRINNVQL</sequence>
<dbReference type="CDD" id="cd01650">
    <property type="entry name" value="RT_nLTR_like"/>
    <property type="match status" value="1"/>
</dbReference>
<reference evidence="2 3" key="1">
    <citation type="journal article" date="2019" name="Commun. Biol.">
        <title>The bagworm genome reveals a unique fibroin gene that provides high tensile strength.</title>
        <authorList>
            <person name="Kono N."/>
            <person name="Nakamura H."/>
            <person name="Ohtoshi R."/>
            <person name="Tomita M."/>
            <person name="Numata K."/>
            <person name="Arakawa K."/>
        </authorList>
    </citation>
    <scope>NUCLEOTIDE SEQUENCE [LARGE SCALE GENOMIC DNA]</scope>
</reference>
<dbReference type="Gene3D" id="3.30.70.270">
    <property type="match status" value="1"/>
</dbReference>
<dbReference type="Pfam" id="PF00078">
    <property type="entry name" value="RVT_1"/>
    <property type="match status" value="1"/>
</dbReference>
<dbReference type="Proteomes" id="UP000299102">
    <property type="component" value="Unassembled WGS sequence"/>
</dbReference>
<organism evidence="2 3">
    <name type="scientific">Eumeta variegata</name>
    <name type="common">Bagworm moth</name>
    <name type="synonym">Eumeta japonica</name>
    <dbReference type="NCBI Taxonomy" id="151549"/>
    <lineage>
        <taxon>Eukaryota</taxon>
        <taxon>Metazoa</taxon>
        <taxon>Ecdysozoa</taxon>
        <taxon>Arthropoda</taxon>
        <taxon>Hexapoda</taxon>
        <taxon>Insecta</taxon>
        <taxon>Pterygota</taxon>
        <taxon>Neoptera</taxon>
        <taxon>Endopterygota</taxon>
        <taxon>Lepidoptera</taxon>
        <taxon>Glossata</taxon>
        <taxon>Ditrysia</taxon>
        <taxon>Tineoidea</taxon>
        <taxon>Psychidae</taxon>
        <taxon>Oiketicinae</taxon>
        <taxon>Eumeta</taxon>
    </lineage>
</organism>
<evidence type="ECO:0000259" key="1">
    <source>
        <dbReference type="PROSITE" id="PS50878"/>
    </source>
</evidence>
<protein>
    <submittedName>
        <fullName evidence="2">LINE-1 retrotransposable element ORF2 protein</fullName>
    </submittedName>
</protein>
<name>A0A4C1SMH8_EUMVA</name>
<dbReference type="InterPro" id="IPR043128">
    <property type="entry name" value="Rev_trsase/Diguanyl_cyclase"/>
</dbReference>
<dbReference type="PANTHER" id="PTHR19446">
    <property type="entry name" value="REVERSE TRANSCRIPTASES"/>
    <property type="match status" value="1"/>
</dbReference>
<dbReference type="EMBL" id="BGZK01000009">
    <property type="protein sequence ID" value="GBP03195.1"/>
    <property type="molecule type" value="Genomic_DNA"/>
</dbReference>
<feature type="domain" description="Reverse transcriptase" evidence="1">
    <location>
        <begin position="250"/>
        <end position="503"/>
    </location>
</feature>
<proteinExistence type="predicted"/>
<dbReference type="InterPro" id="IPR043502">
    <property type="entry name" value="DNA/RNA_pol_sf"/>
</dbReference>
<evidence type="ECO:0000313" key="3">
    <source>
        <dbReference type="Proteomes" id="UP000299102"/>
    </source>
</evidence>
<dbReference type="InterPro" id="IPR000477">
    <property type="entry name" value="RT_dom"/>
</dbReference>
<keyword evidence="3" id="KW-1185">Reference proteome</keyword>
<accession>A0A4C1SMH8</accession>
<dbReference type="PROSITE" id="PS50878">
    <property type="entry name" value="RT_POL"/>
    <property type="match status" value="1"/>
</dbReference>
<gene>
    <name evidence="2" type="ORF">EVAR_2635_1</name>
</gene>
<dbReference type="SUPFAM" id="SSF56672">
    <property type="entry name" value="DNA/RNA polymerases"/>
    <property type="match status" value="1"/>
</dbReference>
<evidence type="ECO:0000313" key="2">
    <source>
        <dbReference type="EMBL" id="GBP03195.1"/>
    </source>
</evidence>
<dbReference type="AlphaFoldDB" id="A0A4C1SMH8"/>
<comment type="caution">
    <text evidence="2">The sequence shown here is derived from an EMBL/GenBank/DDBJ whole genome shotgun (WGS) entry which is preliminary data.</text>
</comment>
<dbReference type="OrthoDB" id="410104at2759"/>
<dbReference type="GO" id="GO:0071897">
    <property type="term" value="P:DNA biosynthetic process"/>
    <property type="evidence" value="ECO:0007669"/>
    <property type="project" value="UniProtKB-ARBA"/>
</dbReference>